<dbReference type="PROSITE" id="PS01194">
    <property type="entry name" value="RIBOSOMAL_L15E"/>
    <property type="match status" value="1"/>
</dbReference>
<dbReference type="SUPFAM" id="SSF54189">
    <property type="entry name" value="Ribosomal proteins S24e, L23 and L15e"/>
    <property type="match status" value="1"/>
</dbReference>
<evidence type="ECO:0000256" key="1">
    <source>
        <dbReference type="ARBA" id="ARBA00006857"/>
    </source>
</evidence>
<reference evidence="7" key="1">
    <citation type="journal article" date="2022" name="Nat. Microbiol.">
        <title>Unique mobile elements and scalable gene flow at the prokaryote-eukaryote boundary revealed by circularized Asgard archaea genomes.</title>
        <authorList>
            <person name="Wu F."/>
            <person name="Speth D.R."/>
            <person name="Philosof A."/>
            <person name="Cremiere A."/>
            <person name="Narayanan A."/>
            <person name="Barco R.A."/>
            <person name="Connon S.A."/>
            <person name="Amend J.P."/>
            <person name="Antoshechkin I.A."/>
            <person name="Orphan V.J."/>
        </authorList>
    </citation>
    <scope>NUCLEOTIDE SEQUENCE</scope>
    <source>
        <strain evidence="7">PM71</strain>
    </source>
</reference>
<accession>A0A9Y1BIC3</accession>
<dbReference type="InterPro" id="IPR012678">
    <property type="entry name" value="Ribosomal_uL23/eL15/eS24_sf"/>
</dbReference>
<dbReference type="GO" id="GO:0022625">
    <property type="term" value="C:cytosolic large ribosomal subunit"/>
    <property type="evidence" value="ECO:0007669"/>
    <property type="project" value="TreeGrafter"/>
</dbReference>
<dbReference type="GO" id="GO:0003723">
    <property type="term" value="F:RNA binding"/>
    <property type="evidence" value="ECO:0007669"/>
    <property type="project" value="TreeGrafter"/>
</dbReference>
<sequence length="209" mass="24993">MAKSMYRYIGDFWKKRNSPEFKELMRTRIIAWRREGTLQRVERPTRIDRARALGYKAKQGYIVVRSRVRRGGRRKKRPVRGRKSRNLGVNKITPKKSIKLIAEERAARKYPNLEVLNSYWVGQDGRHKWFEIIMVDPQHPAIAKDHRTSWLSDFEYRGDKKYYLKRGNQRGRVFRGKTSAGKKMRGQRKKGKGTEKNRPSLRRHRRRGN</sequence>
<dbReference type="Pfam" id="PF00827">
    <property type="entry name" value="Ribosomal_L15e"/>
    <property type="match status" value="1"/>
</dbReference>
<dbReference type="GO" id="GO:0002181">
    <property type="term" value="P:cytoplasmic translation"/>
    <property type="evidence" value="ECO:0007669"/>
    <property type="project" value="TreeGrafter"/>
</dbReference>
<evidence type="ECO:0000313" key="7">
    <source>
        <dbReference type="EMBL" id="UJG39678.1"/>
    </source>
</evidence>
<evidence type="ECO:0000256" key="6">
    <source>
        <dbReference type="SAM" id="MobiDB-lite"/>
    </source>
</evidence>
<dbReference type="FunFam" id="3.40.1120.10:FF:000002">
    <property type="entry name" value="50S ribosomal protein L15e"/>
    <property type="match status" value="1"/>
</dbReference>
<dbReference type="AlphaFoldDB" id="A0A9Y1BIC3"/>
<comment type="similarity">
    <text evidence="1 5">Belongs to the eukaryotic ribosomal protein eL15 family.</text>
</comment>
<dbReference type="PANTHER" id="PTHR11847">
    <property type="entry name" value="RIBOSOMAL PROTEIN L15"/>
    <property type="match status" value="1"/>
</dbReference>
<protein>
    <recommendedName>
        <fullName evidence="4 5">Large ribosomal subunit protein eL15</fullName>
    </recommendedName>
</protein>
<name>A0A9Y1BIC3_9ARCH</name>
<gene>
    <name evidence="5" type="primary">rpl15e</name>
    <name evidence="7" type="ORF">K9W45_07355</name>
</gene>
<proteinExistence type="inferred from homology"/>
<dbReference type="InterPro" id="IPR020926">
    <property type="entry name" value="Ribosomal_eL15_arc"/>
</dbReference>
<dbReference type="NCBIfam" id="NF003269">
    <property type="entry name" value="PRK04243.1"/>
    <property type="match status" value="1"/>
</dbReference>
<evidence type="ECO:0000256" key="2">
    <source>
        <dbReference type="ARBA" id="ARBA00022980"/>
    </source>
</evidence>
<dbReference type="SMART" id="SM01384">
    <property type="entry name" value="Ribosomal_L15e"/>
    <property type="match status" value="1"/>
</dbReference>
<dbReference type="Proteomes" id="UP001201020">
    <property type="component" value="Chromosome"/>
</dbReference>
<evidence type="ECO:0000256" key="4">
    <source>
        <dbReference type="ARBA" id="ARBA00035214"/>
    </source>
</evidence>
<keyword evidence="3 5" id="KW-0687">Ribonucleoprotein</keyword>
<dbReference type="EMBL" id="CP084166">
    <property type="protein sequence ID" value="UJG39678.1"/>
    <property type="molecule type" value="Genomic_DNA"/>
</dbReference>
<feature type="compositionally biased region" description="Basic residues" evidence="6">
    <location>
        <begin position="167"/>
        <end position="191"/>
    </location>
</feature>
<feature type="region of interest" description="Disordered" evidence="6">
    <location>
        <begin position="167"/>
        <end position="209"/>
    </location>
</feature>
<feature type="compositionally biased region" description="Basic residues" evidence="6">
    <location>
        <begin position="199"/>
        <end position="209"/>
    </location>
</feature>
<evidence type="ECO:0000256" key="3">
    <source>
        <dbReference type="ARBA" id="ARBA00023274"/>
    </source>
</evidence>
<dbReference type="GO" id="GO:0003735">
    <property type="term" value="F:structural constituent of ribosome"/>
    <property type="evidence" value="ECO:0007669"/>
    <property type="project" value="InterPro"/>
</dbReference>
<dbReference type="InterPro" id="IPR020925">
    <property type="entry name" value="Ribosomal_eL15_CS"/>
</dbReference>
<dbReference type="InterPro" id="IPR000439">
    <property type="entry name" value="Ribosomal_eL15"/>
</dbReference>
<dbReference type="HAMAP" id="MF_00256">
    <property type="entry name" value="Ribosomal_eL15"/>
    <property type="match status" value="1"/>
</dbReference>
<organism evidence="7">
    <name type="scientific">Candidatus Heimdallarchaeum aukensis</name>
    <dbReference type="NCBI Taxonomy" id="2876573"/>
    <lineage>
        <taxon>Archaea</taxon>
        <taxon>Promethearchaeati</taxon>
        <taxon>Candidatus Heimdallarchaeota</taxon>
        <taxon>Candidatus Heimdallarchaeia (ex Rinke et al. 2021) (nom. nud.)</taxon>
        <taxon>Candidatus Heimdallarchaeales</taxon>
        <taxon>Candidatus Heimdallarchaeaceae</taxon>
        <taxon>Candidatus Heimdallarchaeum</taxon>
    </lineage>
</organism>
<dbReference type="Gene3D" id="3.40.1120.10">
    <property type="entry name" value="Ribosomal protein l15e"/>
    <property type="match status" value="1"/>
</dbReference>
<keyword evidence="2 5" id="KW-0689">Ribosomal protein</keyword>
<evidence type="ECO:0000256" key="5">
    <source>
        <dbReference type="HAMAP-Rule" id="MF_00256"/>
    </source>
</evidence>
<dbReference type="PANTHER" id="PTHR11847:SF4">
    <property type="entry name" value="LARGE RIBOSOMAL SUBUNIT PROTEIN EL15"/>
    <property type="match status" value="1"/>
</dbReference>
<dbReference type="InterPro" id="IPR024794">
    <property type="entry name" value="Rbsml_eL15_core_dom_sf"/>
</dbReference>